<dbReference type="EMBL" id="QSND01000002">
    <property type="protein sequence ID" value="KAA6450992.1"/>
    <property type="molecule type" value="Genomic_DNA"/>
</dbReference>
<dbReference type="GeneID" id="92789278"/>
<comment type="caution">
    <text evidence="1">The sequence shown here is derived from an EMBL/GenBank/DDBJ whole genome shotgun (WGS) entry which is preliminary data.</text>
</comment>
<evidence type="ECO:0000313" key="1">
    <source>
        <dbReference type="EMBL" id="KAA6450992.1"/>
    </source>
</evidence>
<organism evidence="1 2">
    <name type="scientific">Bacillus swezeyi</name>
    <dbReference type="NCBI Taxonomy" id="1925020"/>
    <lineage>
        <taxon>Bacteria</taxon>
        <taxon>Bacillati</taxon>
        <taxon>Bacillota</taxon>
        <taxon>Bacilli</taxon>
        <taxon>Bacillales</taxon>
        <taxon>Bacillaceae</taxon>
        <taxon>Bacillus</taxon>
    </lineage>
</organism>
<dbReference type="Pfam" id="PF24704">
    <property type="entry name" value="DUF7667"/>
    <property type="match status" value="1"/>
</dbReference>
<name>A0A5M8RYV0_9BACI</name>
<evidence type="ECO:0000313" key="2">
    <source>
        <dbReference type="Proteomes" id="UP000324326"/>
    </source>
</evidence>
<dbReference type="InterPro" id="IPR056084">
    <property type="entry name" value="DUF7667"/>
</dbReference>
<protein>
    <submittedName>
        <fullName evidence="1">Uncharacterized protein</fullName>
    </submittedName>
</protein>
<proteinExistence type="predicted"/>
<sequence>MWGVHQRLAELRNIEKNHRALTEEEKAELNICLDANLNLCRKVAHLKNQSLLATMTKDNDWQFEICSQLEEIYTVFH</sequence>
<reference evidence="1 2" key="1">
    <citation type="submission" date="2018-08" db="EMBL/GenBank/DDBJ databases">
        <title>Bacillus phenotypic plasticity.</title>
        <authorList>
            <person name="Hurtado E."/>
        </authorList>
    </citation>
    <scope>NUCLEOTIDE SEQUENCE [LARGE SCALE GENOMIC DNA]</scope>
    <source>
        <strain evidence="1 2">427</strain>
    </source>
</reference>
<dbReference type="AlphaFoldDB" id="A0A5M8RYV0"/>
<gene>
    <name evidence="1" type="ORF">DX927_09180</name>
</gene>
<dbReference type="Proteomes" id="UP000324326">
    <property type="component" value="Unassembled WGS sequence"/>
</dbReference>
<accession>A0A5M8RYV0</accession>
<dbReference type="RefSeq" id="WP_095303818.1">
    <property type="nucleotide sequence ID" value="NZ_CP133085.1"/>
</dbReference>